<feature type="compositionally biased region" description="Polar residues" evidence="1">
    <location>
        <begin position="626"/>
        <end position="647"/>
    </location>
</feature>
<reference evidence="4 5" key="1">
    <citation type="submission" date="2019-08" db="EMBL/GenBank/DDBJ databases">
        <authorList>
            <person name="Alioto T."/>
            <person name="Alioto T."/>
            <person name="Gomez Garrido J."/>
        </authorList>
    </citation>
    <scope>NUCLEOTIDE SEQUENCE [LARGE SCALE GENOMIC DNA]</scope>
</reference>
<dbReference type="Pfam" id="PF23138">
    <property type="entry name" value="CTLH_Armc9"/>
    <property type="match status" value="1"/>
</dbReference>
<dbReference type="Pfam" id="PF21050">
    <property type="entry name" value="ARMC9_ARM"/>
    <property type="match status" value="1"/>
</dbReference>
<dbReference type="EMBL" id="CABPRJ010000002">
    <property type="protein sequence ID" value="VVC24374.1"/>
    <property type="molecule type" value="Genomic_DNA"/>
</dbReference>
<dbReference type="InterPro" id="IPR016024">
    <property type="entry name" value="ARM-type_fold"/>
</dbReference>
<dbReference type="GO" id="GO:0097542">
    <property type="term" value="C:ciliary tip"/>
    <property type="evidence" value="ECO:0007669"/>
    <property type="project" value="TreeGrafter"/>
</dbReference>
<sequence length="647" mass="74551">MDRLKKYSTREAKTLQHIYEFLLSNNMTKTTACFLEECRTLNMPRPSKATETRSSARPALRISKDRAASVIQSFESASRSAFMQTWDDLSDEIKQIDEYRKLTFYLHVYYTIIECKTRVNKPDICTDDDGNSEKCESSMEAFRKFLVQRGAEFSTETEFLPYFALPYVFNPMQHPSFKNLFKENRWCDSLTKRLEDFILDIAISSSITLVPGKDAQKRKVTKKNFKMLYKEYRPLNVLAAELLNALENSIRGQSINLEIILKNCNAVVESGEDNDQNLDIIDSQFDLAVYKIKLELRDGNSTKNKLLILQALRWRLTKSDNKTDTVIMIRKHDILDLNRSKADRGLMKWLTMTNGPHPLQQMISRLLNALASFHKGRRYLASSPFLLRLIVIQLISSQHFWDAITCNMLLGTLQKLSTGSRERKRMVEYGLSTWLADQLVRKSEFTGDRNKYEMYDLEYSLALFMNLCQCRSAVRDCGSRSRNLFKSFNVFMSSLDVDIMPCIAGILYNFFKNPHMIAVAKEEGLVGVIERTIENNINAYPSAIEQLVDVKNILLQNKHNNVMNLSDDDEDDDDDDEVDDEDDSGNEGESNNFDDNEDIDSLEAELDEDDPLKIQPNGEDFLANYKTINHKNNATPDQHNTNNNNSK</sequence>
<dbReference type="GO" id="GO:0036064">
    <property type="term" value="C:ciliary basal body"/>
    <property type="evidence" value="ECO:0007669"/>
    <property type="project" value="InterPro"/>
</dbReference>
<dbReference type="PANTHER" id="PTHR14881">
    <property type="entry name" value="LISH DOMAIN-CONTAINING PROTEIN ARMC9"/>
    <property type="match status" value="1"/>
</dbReference>
<dbReference type="SUPFAM" id="SSF48371">
    <property type="entry name" value="ARM repeat"/>
    <property type="match status" value="1"/>
</dbReference>
<dbReference type="InterPro" id="IPR048959">
    <property type="entry name" value="ARMC9_ARM_dom"/>
</dbReference>
<dbReference type="GO" id="GO:0060271">
    <property type="term" value="P:cilium assembly"/>
    <property type="evidence" value="ECO:0007669"/>
    <property type="project" value="InterPro"/>
</dbReference>
<feature type="compositionally biased region" description="Acidic residues" evidence="1">
    <location>
        <begin position="566"/>
        <end position="610"/>
    </location>
</feature>
<dbReference type="InterPro" id="IPR006594">
    <property type="entry name" value="LisH"/>
</dbReference>
<dbReference type="Proteomes" id="UP000325440">
    <property type="component" value="Unassembled WGS sequence"/>
</dbReference>
<proteinExistence type="predicted"/>
<gene>
    <name evidence="4" type="ORF">CINCED_3A024803</name>
</gene>
<evidence type="ECO:0000313" key="4">
    <source>
        <dbReference type="EMBL" id="VVC24374.1"/>
    </source>
</evidence>
<organism evidence="4 5">
    <name type="scientific">Cinara cedri</name>
    <dbReference type="NCBI Taxonomy" id="506608"/>
    <lineage>
        <taxon>Eukaryota</taxon>
        <taxon>Metazoa</taxon>
        <taxon>Ecdysozoa</taxon>
        <taxon>Arthropoda</taxon>
        <taxon>Hexapoda</taxon>
        <taxon>Insecta</taxon>
        <taxon>Pterygota</taxon>
        <taxon>Neoptera</taxon>
        <taxon>Paraneoptera</taxon>
        <taxon>Hemiptera</taxon>
        <taxon>Sternorrhyncha</taxon>
        <taxon>Aphidomorpha</taxon>
        <taxon>Aphidoidea</taxon>
        <taxon>Aphididae</taxon>
        <taxon>Lachninae</taxon>
        <taxon>Cinara</taxon>
    </lineage>
</organism>
<evidence type="ECO:0000256" key="1">
    <source>
        <dbReference type="SAM" id="MobiDB-lite"/>
    </source>
</evidence>
<dbReference type="PANTHER" id="PTHR14881:SF4">
    <property type="entry name" value="LISH DOMAIN-CONTAINING PROTEIN ARMC9"/>
    <property type="match status" value="1"/>
</dbReference>
<evidence type="ECO:0000259" key="2">
    <source>
        <dbReference type="Pfam" id="PF21050"/>
    </source>
</evidence>
<keyword evidence="5" id="KW-1185">Reference proteome</keyword>
<feature type="domain" description="LisH" evidence="2">
    <location>
        <begin position="426"/>
        <end position="545"/>
    </location>
</feature>
<dbReference type="InterPro" id="IPR040369">
    <property type="entry name" value="ARMC9"/>
</dbReference>
<feature type="region of interest" description="Disordered" evidence="1">
    <location>
        <begin position="562"/>
        <end position="647"/>
    </location>
</feature>
<dbReference type="AlphaFoldDB" id="A0A5E4M4S8"/>
<protein>
    <submittedName>
        <fullName evidence="4">Armadillo-type fold,Armadillo-like helical,LIS1 homology motif</fullName>
    </submittedName>
</protein>
<feature type="domain" description="ARMC9 CTLH-like" evidence="3">
    <location>
        <begin position="66"/>
        <end position="201"/>
    </location>
</feature>
<accession>A0A5E4M4S8</accession>
<dbReference type="OrthoDB" id="538223at2759"/>
<dbReference type="PROSITE" id="PS50896">
    <property type="entry name" value="LISH"/>
    <property type="match status" value="1"/>
</dbReference>
<dbReference type="InterPro" id="IPR056327">
    <property type="entry name" value="ARMC9_CTLH-like_dom"/>
</dbReference>
<name>A0A5E4M4S8_9HEMI</name>
<dbReference type="GO" id="GO:0005814">
    <property type="term" value="C:centriole"/>
    <property type="evidence" value="ECO:0007669"/>
    <property type="project" value="TreeGrafter"/>
</dbReference>
<evidence type="ECO:0000259" key="3">
    <source>
        <dbReference type="Pfam" id="PF23138"/>
    </source>
</evidence>
<evidence type="ECO:0000313" key="5">
    <source>
        <dbReference type="Proteomes" id="UP000325440"/>
    </source>
</evidence>